<feature type="domain" description="Ketoreductase" evidence="3">
    <location>
        <begin position="5"/>
        <end position="182"/>
    </location>
</feature>
<evidence type="ECO:0000256" key="1">
    <source>
        <dbReference type="ARBA" id="ARBA00006484"/>
    </source>
</evidence>
<proteinExistence type="inferred from homology"/>
<gene>
    <name evidence="4" type="ORF">HS961_09625</name>
</gene>
<keyword evidence="5" id="KW-1185">Reference proteome</keyword>
<dbReference type="InterPro" id="IPR011294">
    <property type="entry name" value="3-OHbutyrate_DH"/>
</dbReference>
<dbReference type="SUPFAM" id="SSF51735">
    <property type="entry name" value="NAD(P)-binding Rossmann-fold domains"/>
    <property type="match status" value="1"/>
</dbReference>
<evidence type="ECO:0000259" key="3">
    <source>
        <dbReference type="SMART" id="SM00822"/>
    </source>
</evidence>
<dbReference type="PROSITE" id="PS00061">
    <property type="entry name" value="ADH_SHORT"/>
    <property type="match status" value="1"/>
</dbReference>
<dbReference type="PANTHER" id="PTHR42879">
    <property type="entry name" value="3-OXOACYL-(ACYL-CARRIER-PROTEIN) REDUCTASE"/>
    <property type="match status" value="1"/>
</dbReference>
<keyword evidence="4" id="KW-0560">Oxidoreductase</keyword>
<dbReference type="InterPro" id="IPR020904">
    <property type="entry name" value="Sc_DH/Rdtase_CS"/>
</dbReference>
<sequence length="262" mass="27301">MLKAKTALVTGSTSGIGLGIAKALARQGANIILNGFGDSEGPLKEVQDIISSTGSGARVGYHGADMGKAADIEAMFDYATQTFGQVDILVNNAGIQHVANVQDFPVERWDAIIAINLTSAFHTSRLALPPMQKAGWGRIINIASVHGLVGSAGKSAYVAAKHGIVGLTKVTALENAASGITCNAICPGWVLTPLVQKQVDAKAAQMGVSNEEAKKLLLGEKEPSMQFTTPEELGELAVFFCSPAANNVRGVAWNMDGGWVAQ</sequence>
<dbReference type="EMBL" id="CP058554">
    <property type="protein sequence ID" value="QMV73074.1"/>
    <property type="molecule type" value="Genomic_DNA"/>
</dbReference>
<accession>A0A7G5EGE9</accession>
<dbReference type="RefSeq" id="WP_182327478.1">
    <property type="nucleotide sequence ID" value="NZ_CP058554.1"/>
</dbReference>
<evidence type="ECO:0000313" key="4">
    <source>
        <dbReference type="EMBL" id="QMV73074.1"/>
    </source>
</evidence>
<dbReference type="KEGG" id="cpis:HS961_09625"/>
<evidence type="ECO:0000313" key="5">
    <source>
        <dbReference type="Proteomes" id="UP000515240"/>
    </source>
</evidence>
<dbReference type="GO" id="GO:0032787">
    <property type="term" value="P:monocarboxylic acid metabolic process"/>
    <property type="evidence" value="ECO:0007669"/>
    <property type="project" value="UniProtKB-ARBA"/>
</dbReference>
<organism evidence="4 5">
    <name type="scientific">Comamonas piscis</name>
    <dbReference type="NCBI Taxonomy" id="1562974"/>
    <lineage>
        <taxon>Bacteria</taxon>
        <taxon>Pseudomonadati</taxon>
        <taxon>Pseudomonadota</taxon>
        <taxon>Betaproteobacteria</taxon>
        <taxon>Burkholderiales</taxon>
        <taxon>Comamonadaceae</taxon>
        <taxon>Comamonas</taxon>
    </lineage>
</organism>
<dbReference type="PRINTS" id="PR00080">
    <property type="entry name" value="SDRFAMILY"/>
</dbReference>
<dbReference type="AlphaFoldDB" id="A0A7G5EGE9"/>
<protein>
    <submittedName>
        <fullName evidence="4">3-hydroxybutyrate dehydrogenase</fullName>
        <ecNumber evidence="4">1.1.1.30</ecNumber>
    </submittedName>
</protein>
<reference evidence="4 5" key="1">
    <citation type="journal article" date="2020" name="G3 (Bethesda)">
        <title>CeMbio - The Caenorhabditis elegans Microbiome Resource.</title>
        <authorList>
            <person name="Dirksen P."/>
            <person name="Assie A."/>
            <person name="Zimmermann J."/>
            <person name="Zhang F."/>
            <person name="Tietje A.M."/>
            <person name="Marsh S.A."/>
            <person name="Felix M.A."/>
            <person name="Shapira M."/>
            <person name="Kaleta C."/>
            <person name="Schulenburg H."/>
            <person name="Samuel B."/>
        </authorList>
    </citation>
    <scope>NUCLEOTIDE SEQUENCE [LARGE SCALE GENOMIC DNA]</scope>
    <source>
        <strain evidence="4 5">BIGb0172</strain>
    </source>
</reference>
<dbReference type="InterPro" id="IPR002347">
    <property type="entry name" value="SDR_fam"/>
</dbReference>
<dbReference type="EC" id="1.1.1.30" evidence="4"/>
<dbReference type="NCBIfam" id="NF009093">
    <property type="entry name" value="PRK12429.1"/>
    <property type="match status" value="1"/>
</dbReference>
<dbReference type="NCBIfam" id="TIGR01963">
    <property type="entry name" value="PHB_DH"/>
    <property type="match status" value="1"/>
</dbReference>
<dbReference type="Proteomes" id="UP000515240">
    <property type="component" value="Chromosome"/>
</dbReference>
<dbReference type="InterPro" id="IPR057326">
    <property type="entry name" value="KR_dom"/>
</dbReference>
<dbReference type="PRINTS" id="PR00081">
    <property type="entry name" value="GDHRDH"/>
</dbReference>
<dbReference type="InterPro" id="IPR036291">
    <property type="entry name" value="NAD(P)-bd_dom_sf"/>
</dbReference>
<dbReference type="FunFam" id="3.40.50.720:FF:000084">
    <property type="entry name" value="Short-chain dehydrogenase reductase"/>
    <property type="match status" value="1"/>
</dbReference>
<comment type="similarity">
    <text evidence="1 2">Belongs to the short-chain dehydrogenases/reductases (SDR) family.</text>
</comment>
<dbReference type="Gene3D" id="3.40.50.720">
    <property type="entry name" value="NAD(P)-binding Rossmann-like Domain"/>
    <property type="match status" value="1"/>
</dbReference>
<dbReference type="SMART" id="SM00822">
    <property type="entry name" value="PKS_KR"/>
    <property type="match status" value="1"/>
</dbReference>
<dbReference type="InterPro" id="IPR050259">
    <property type="entry name" value="SDR"/>
</dbReference>
<dbReference type="PANTHER" id="PTHR42879:SF2">
    <property type="entry name" value="3-OXOACYL-[ACYL-CARRIER-PROTEIN] REDUCTASE FABG"/>
    <property type="match status" value="1"/>
</dbReference>
<dbReference type="GO" id="GO:0003858">
    <property type="term" value="F:3-hydroxybutyrate dehydrogenase activity"/>
    <property type="evidence" value="ECO:0007669"/>
    <property type="project" value="UniProtKB-EC"/>
</dbReference>
<name>A0A7G5EGE9_9BURK</name>
<dbReference type="Pfam" id="PF00106">
    <property type="entry name" value="adh_short"/>
    <property type="match status" value="1"/>
</dbReference>
<evidence type="ECO:0000256" key="2">
    <source>
        <dbReference type="RuleBase" id="RU000363"/>
    </source>
</evidence>